<dbReference type="CDD" id="cd18595">
    <property type="entry name" value="ABC_6TM_MRP1_2_3_6_D1_like"/>
    <property type="match status" value="1"/>
</dbReference>
<feature type="transmembrane region" description="Helical" evidence="11">
    <location>
        <begin position="1119"/>
        <end position="1146"/>
    </location>
</feature>
<feature type="transmembrane region" description="Helical" evidence="11">
    <location>
        <begin position="585"/>
        <end position="611"/>
    </location>
</feature>
<keyword evidence="2" id="KW-0813">Transport</keyword>
<dbReference type="STRING" id="1745343.A0A2J6QDG6"/>
<evidence type="ECO:0000256" key="1">
    <source>
        <dbReference type="ARBA" id="ARBA00004128"/>
    </source>
</evidence>
<dbReference type="FunFam" id="3.40.50.300:FF:004222">
    <property type="entry name" value="Os02g0288700 protein"/>
    <property type="match status" value="1"/>
</dbReference>
<dbReference type="CDD" id="cd03250">
    <property type="entry name" value="ABCC_MRP_domain1"/>
    <property type="match status" value="1"/>
</dbReference>
<dbReference type="InterPro" id="IPR050173">
    <property type="entry name" value="ABC_transporter_C-like"/>
</dbReference>
<dbReference type="Pfam" id="PF24357">
    <property type="entry name" value="TMD0_ABC"/>
    <property type="match status" value="1"/>
</dbReference>
<dbReference type="InterPro" id="IPR011527">
    <property type="entry name" value="ABC1_TM_dom"/>
</dbReference>
<keyword evidence="4 11" id="KW-0812">Transmembrane</keyword>
<feature type="transmembrane region" description="Helical" evidence="11">
    <location>
        <begin position="472"/>
        <end position="491"/>
    </location>
</feature>
<evidence type="ECO:0000256" key="2">
    <source>
        <dbReference type="ARBA" id="ARBA00022448"/>
    </source>
</evidence>
<dbReference type="PROSITE" id="PS50929">
    <property type="entry name" value="ABC_TM1F"/>
    <property type="match status" value="2"/>
</dbReference>
<dbReference type="InterPro" id="IPR036640">
    <property type="entry name" value="ABC1_TM_sf"/>
</dbReference>
<feature type="domain" description="ABC transmembrane type-1" evidence="13">
    <location>
        <begin position="327"/>
        <end position="612"/>
    </location>
</feature>
<feature type="region of interest" description="Disordered" evidence="10">
    <location>
        <begin position="928"/>
        <end position="967"/>
    </location>
</feature>
<dbReference type="EMBL" id="KZ613473">
    <property type="protein sequence ID" value="PMD24288.1"/>
    <property type="molecule type" value="Genomic_DNA"/>
</dbReference>
<comment type="subcellular location">
    <subcellularLocation>
        <location evidence="1">Vacuole membrane</location>
        <topology evidence="1">Multi-pass membrane protein</topology>
    </subcellularLocation>
</comment>
<accession>A0A2J6QDG6</accession>
<evidence type="ECO:0000256" key="6">
    <source>
        <dbReference type="ARBA" id="ARBA00022741"/>
    </source>
</evidence>
<evidence type="ECO:0000259" key="12">
    <source>
        <dbReference type="PROSITE" id="PS50893"/>
    </source>
</evidence>
<evidence type="ECO:0000256" key="9">
    <source>
        <dbReference type="ARBA" id="ARBA00023136"/>
    </source>
</evidence>
<evidence type="ECO:0000256" key="5">
    <source>
        <dbReference type="ARBA" id="ARBA00022737"/>
    </source>
</evidence>
<proteinExistence type="predicted"/>
<dbReference type="PANTHER" id="PTHR24223">
    <property type="entry name" value="ATP-BINDING CASSETTE SUB-FAMILY C"/>
    <property type="match status" value="1"/>
</dbReference>
<dbReference type="GO" id="GO:0000329">
    <property type="term" value="C:fungal-type vacuole membrane"/>
    <property type="evidence" value="ECO:0007669"/>
    <property type="project" value="UniProtKB-ARBA"/>
</dbReference>
<dbReference type="FunFam" id="1.20.1560.10:FF:000020">
    <property type="entry name" value="ABC metal ion transporter"/>
    <property type="match status" value="1"/>
</dbReference>
<evidence type="ECO:0000313" key="14">
    <source>
        <dbReference type="EMBL" id="PMD24288.1"/>
    </source>
</evidence>
<gene>
    <name evidence="14" type="ORF">NA56DRAFT_595697</name>
</gene>
<evidence type="ECO:0000256" key="8">
    <source>
        <dbReference type="ARBA" id="ARBA00022989"/>
    </source>
</evidence>
<evidence type="ECO:0000256" key="4">
    <source>
        <dbReference type="ARBA" id="ARBA00022692"/>
    </source>
</evidence>
<dbReference type="FunFam" id="3.40.50.300:FF:000565">
    <property type="entry name" value="ABC bile acid transporter"/>
    <property type="match status" value="1"/>
</dbReference>
<dbReference type="InterPro" id="IPR056227">
    <property type="entry name" value="TMD0_ABC"/>
</dbReference>
<dbReference type="InterPro" id="IPR017871">
    <property type="entry name" value="ABC_transporter-like_CS"/>
</dbReference>
<sequence length="1556" mass="173550">MQAEQQHILSASFSNGSDLIASPLFSTGSFTGFRSTLQQLGYGYLTASKENSQPLCGNAEGWGPLSKERYDFTPCFMDVWVSTVAVYGILFGAVAVWWLVRRKTRAVVERDWCFWSKHAIIVAIAVSVALQLVFQILNYPDVWAGDFRFWTSVLTVLSLGVIFAIQWLEHTRLRNPNGVVLFYWLFLLIAWSVKLRSLISQQTYASHLPFFVAYCVGFALAWVEFVLEWLVPKKKSAYQALEDEDECPVEYATVFSILTFSWMTPMMRHGYKKFLTEDDLWNLAKRDTTKSTGDAFQKAWDHELENRKRPSLWMAIFRAFSGPYFRGSLFKTVSDTLAFVQPQLLRLLIKFVKSYNEGEEKQPVIKGAAIALAMFAVSVGQTMALHQYFQRAFETGMRIKTALTAAIYGKSLKLSNEGRASKSTGDIVNYMAVDTQRLQDLTQYGQQLWSAPYQILLCMISLYQLVGLSMFAGVGAMILMIPINGLIARLMKKLQKEQMKNKDSRTRLIAEIVNNMKSIKLYAWGSAFMQKLNYVRNDLELKTLRKIGAAQSVANFTWSTTPFLVSCSTFTVFVLTSDTPLTTDIVFPALTLFNLLTFPLAILPMVITSIIEASVAVGRLTAFFTAEELQADAVILRGAVEEQGDESISVRNGTFSWDRYANRNALEDINFTAAKGELTCVVGRVGAGKSSFLQALLGDLWKVKGQVVVHGKTAYVAQQPWVMNASVKENILFGHRYDSMFYEQTVKACALLEDFAQLPDGDETEVGERGISLSGGQKARLTLARAVYARADVYLLDDCLSAVDQHVGRHLIDNVFGPKGLLSGKTRVLATNSIPVLMEADYICMIREGKIIERGTYNQLMAMKGEISNLIKTAGNQESAPVSEASSSNASTIIDSEQLNDDKEDEIEEAQERLTQLQPIRPSGYAIKKRQGSTSTLRRASTASFKGPRGKLRDEEEPTSRTKQSKEFSEQGKVKWNVYLEYAKTSNLVAVMIYGLMLIGGQTAQIGGSVWLKQWAEVNGKEGKNPNVGKYIGIYFAFGIGSASLVVVQTLILWIFCSIEASRKLHERMAFAIFRSPMSFFETTPAGRILNRFSSDIYRVDEVLARTFNMLFVNSARAIFTLAVISTSTPVFIALIVPLSGVYYWVQRYYLRTSRELKRLDSVSRSPIYAHFQESLGGITTIRAYRQQARFAMENEWRVDANLRAYFPSINANRWLAVRLEFLGSIIILSAAGFAIISVSSGSKLSAGLVGLAMSYALQITQSLNWIVRQTVEVETNIVSVERVLEYAGLPSEAPEVIHRNRPPIAWPANGAVNFNNYSTRYREGLDLVLKGINLDIKPHEKIGVVGRTGAGKSSLTLALFRIIEASEGNISIDALNTSTIGLLDLRRRLAIIPQDAALFEGTIRDNLDPGNVHDDTELWSVLEHARLKDHVTSMDGGLEAKIQEGGSNLSQGQRQLVSLARALLTPSNILVLDEATAAVDVETDALLQTTLRSPLFSKRTIITIAHRINTILDSDRIVVLEQGRVVEFDTPKTLVEKKGLFYKLVREAGLVDGVR</sequence>
<name>A0A2J6QDG6_9HELO</name>
<dbReference type="InterPro" id="IPR003439">
    <property type="entry name" value="ABC_transporter-like_ATP-bd"/>
</dbReference>
<feature type="transmembrane region" description="Helical" evidence="11">
    <location>
        <begin position="1216"/>
        <end position="1237"/>
    </location>
</feature>
<dbReference type="Gene3D" id="1.20.1560.10">
    <property type="entry name" value="ABC transporter type 1, transmembrane domain"/>
    <property type="match status" value="2"/>
</dbReference>
<feature type="compositionally biased region" description="Low complexity" evidence="10">
    <location>
        <begin position="933"/>
        <end position="944"/>
    </location>
</feature>
<feature type="transmembrane region" description="Helical" evidence="11">
    <location>
        <begin position="149"/>
        <end position="168"/>
    </location>
</feature>
<feature type="transmembrane region" description="Helical" evidence="11">
    <location>
        <begin position="112"/>
        <end position="137"/>
    </location>
</feature>
<dbReference type="GO" id="GO:0140359">
    <property type="term" value="F:ABC-type transporter activity"/>
    <property type="evidence" value="ECO:0007669"/>
    <property type="project" value="InterPro"/>
</dbReference>
<dbReference type="CDD" id="cd18603">
    <property type="entry name" value="ABC_6TM_MRP1_2_3_6_D2_like"/>
    <property type="match status" value="1"/>
</dbReference>
<feature type="domain" description="ABC transmembrane type-1" evidence="13">
    <location>
        <begin position="996"/>
        <end position="1276"/>
    </location>
</feature>
<dbReference type="PROSITE" id="PS00211">
    <property type="entry name" value="ABC_TRANSPORTER_1"/>
    <property type="match status" value="2"/>
</dbReference>
<dbReference type="PROSITE" id="PS50893">
    <property type="entry name" value="ABC_TRANSPORTER_2"/>
    <property type="match status" value="2"/>
</dbReference>
<evidence type="ECO:0000256" key="10">
    <source>
        <dbReference type="SAM" id="MobiDB-lite"/>
    </source>
</evidence>
<evidence type="ECO:0000313" key="15">
    <source>
        <dbReference type="Proteomes" id="UP000235672"/>
    </source>
</evidence>
<protein>
    <submittedName>
        <fullName evidence="14">Metal resistance protein YCF1</fullName>
    </submittedName>
</protein>
<dbReference type="Pfam" id="PF00664">
    <property type="entry name" value="ABC_membrane"/>
    <property type="match status" value="2"/>
</dbReference>
<evidence type="ECO:0000259" key="13">
    <source>
        <dbReference type="PROSITE" id="PS50929"/>
    </source>
</evidence>
<keyword evidence="5" id="KW-0677">Repeat</keyword>
<feature type="domain" description="ABC transporter" evidence="12">
    <location>
        <begin position="648"/>
        <end position="873"/>
    </location>
</feature>
<feature type="transmembrane region" description="Helical" evidence="11">
    <location>
        <begin position="1032"/>
        <end position="1059"/>
    </location>
</feature>
<evidence type="ECO:0000256" key="7">
    <source>
        <dbReference type="ARBA" id="ARBA00022840"/>
    </source>
</evidence>
<keyword evidence="8 11" id="KW-1133">Transmembrane helix</keyword>
<dbReference type="GO" id="GO:0005524">
    <property type="term" value="F:ATP binding"/>
    <property type="evidence" value="ECO:0007669"/>
    <property type="project" value="UniProtKB-KW"/>
</dbReference>
<dbReference type="InterPro" id="IPR003593">
    <property type="entry name" value="AAA+_ATPase"/>
</dbReference>
<dbReference type="SMART" id="SM00382">
    <property type="entry name" value="AAA"/>
    <property type="match status" value="2"/>
</dbReference>
<dbReference type="CDD" id="cd03244">
    <property type="entry name" value="ABCC_MRP_domain2"/>
    <property type="match status" value="1"/>
</dbReference>
<keyword evidence="9 11" id="KW-0472">Membrane</keyword>
<keyword evidence="15" id="KW-1185">Reference proteome</keyword>
<dbReference type="OrthoDB" id="6500128at2759"/>
<dbReference type="Pfam" id="PF00005">
    <property type="entry name" value="ABC_tran"/>
    <property type="match status" value="2"/>
</dbReference>
<dbReference type="Proteomes" id="UP000235672">
    <property type="component" value="Unassembled WGS sequence"/>
</dbReference>
<keyword evidence="3" id="KW-0926">Vacuole</keyword>
<reference evidence="14 15" key="1">
    <citation type="submission" date="2016-05" db="EMBL/GenBank/DDBJ databases">
        <title>A degradative enzymes factory behind the ericoid mycorrhizal symbiosis.</title>
        <authorList>
            <consortium name="DOE Joint Genome Institute"/>
            <person name="Martino E."/>
            <person name="Morin E."/>
            <person name="Grelet G."/>
            <person name="Kuo A."/>
            <person name="Kohler A."/>
            <person name="Daghino S."/>
            <person name="Barry K."/>
            <person name="Choi C."/>
            <person name="Cichocki N."/>
            <person name="Clum A."/>
            <person name="Copeland A."/>
            <person name="Hainaut M."/>
            <person name="Haridas S."/>
            <person name="Labutti K."/>
            <person name="Lindquist E."/>
            <person name="Lipzen A."/>
            <person name="Khouja H.-R."/>
            <person name="Murat C."/>
            <person name="Ohm R."/>
            <person name="Olson A."/>
            <person name="Spatafora J."/>
            <person name="Veneault-Fourrey C."/>
            <person name="Henrissat B."/>
            <person name="Grigoriev I."/>
            <person name="Martin F."/>
            <person name="Perotto S."/>
        </authorList>
    </citation>
    <scope>NUCLEOTIDE SEQUENCE [LARGE SCALE GENOMIC DNA]</scope>
    <source>
        <strain evidence="14 15">UAMH 7357</strain>
    </source>
</reference>
<evidence type="ECO:0000256" key="3">
    <source>
        <dbReference type="ARBA" id="ARBA00022554"/>
    </source>
</evidence>
<dbReference type="PANTHER" id="PTHR24223:SF443">
    <property type="entry name" value="MULTIDRUG-RESISTANCE LIKE PROTEIN 1, ISOFORM I"/>
    <property type="match status" value="1"/>
</dbReference>
<dbReference type="InterPro" id="IPR027417">
    <property type="entry name" value="P-loop_NTPase"/>
</dbReference>
<feature type="compositionally biased region" description="Polar residues" evidence="10">
    <location>
        <begin position="878"/>
        <end position="897"/>
    </location>
</feature>
<organism evidence="14 15">
    <name type="scientific">Hyaloscypha hepaticicola</name>
    <dbReference type="NCBI Taxonomy" id="2082293"/>
    <lineage>
        <taxon>Eukaryota</taxon>
        <taxon>Fungi</taxon>
        <taxon>Dikarya</taxon>
        <taxon>Ascomycota</taxon>
        <taxon>Pezizomycotina</taxon>
        <taxon>Leotiomycetes</taxon>
        <taxon>Helotiales</taxon>
        <taxon>Hyaloscyphaceae</taxon>
        <taxon>Hyaloscypha</taxon>
    </lineage>
</organism>
<dbReference type="SUPFAM" id="SSF52540">
    <property type="entry name" value="P-loop containing nucleoside triphosphate hydrolases"/>
    <property type="match status" value="2"/>
</dbReference>
<feature type="region of interest" description="Disordered" evidence="10">
    <location>
        <begin position="878"/>
        <end position="901"/>
    </location>
</feature>
<feature type="transmembrane region" description="Helical" evidence="11">
    <location>
        <begin position="79"/>
        <end position="100"/>
    </location>
</feature>
<dbReference type="Gene3D" id="3.40.50.300">
    <property type="entry name" value="P-loop containing nucleotide triphosphate hydrolases"/>
    <property type="match status" value="2"/>
</dbReference>
<dbReference type="GO" id="GO:0016887">
    <property type="term" value="F:ATP hydrolysis activity"/>
    <property type="evidence" value="ECO:0007669"/>
    <property type="project" value="InterPro"/>
</dbReference>
<feature type="transmembrane region" description="Helical" evidence="11">
    <location>
        <begin position="553"/>
        <end position="573"/>
    </location>
</feature>
<evidence type="ECO:0000256" key="11">
    <source>
        <dbReference type="SAM" id="Phobius"/>
    </source>
</evidence>
<feature type="domain" description="ABC transporter" evidence="12">
    <location>
        <begin position="1313"/>
        <end position="1548"/>
    </location>
</feature>
<dbReference type="SUPFAM" id="SSF90123">
    <property type="entry name" value="ABC transporter transmembrane region"/>
    <property type="match status" value="2"/>
</dbReference>
<keyword evidence="6" id="KW-0547">Nucleotide-binding</keyword>
<feature type="transmembrane region" description="Helical" evidence="11">
    <location>
        <begin position="211"/>
        <end position="231"/>
    </location>
</feature>
<feature type="compositionally biased region" description="Basic and acidic residues" evidence="10">
    <location>
        <begin position="951"/>
        <end position="967"/>
    </location>
</feature>
<dbReference type="FunFam" id="1.20.1560.10:FF:000001">
    <property type="entry name" value="ATP-binding cassette subfamily C member 1"/>
    <property type="match status" value="1"/>
</dbReference>
<feature type="transmembrane region" description="Helical" evidence="11">
    <location>
        <begin position="180"/>
        <end position="199"/>
    </location>
</feature>
<keyword evidence="7" id="KW-0067">ATP-binding</keyword>